<keyword evidence="17" id="KW-0464">Manganese</keyword>
<dbReference type="Proteomes" id="UP000252023">
    <property type="component" value="Chromosome"/>
</dbReference>
<keyword evidence="13" id="KW-0239">DNA-directed DNA polymerase</keyword>
<evidence type="ECO:0000256" key="14">
    <source>
        <dbReference type="ARBA" id="ARBA00023125"/>
    </source>
</evidence>
<dbReference type="KEGG" id="pars:DRW48_03130"/>
<comment type="cofactor">
    <cofactor evidence="1">
        <name>Mn(2+)</name>
        <dbReference type="ChEBI" id="CHEBI:29035"/>
    </cofactor>
</comment>
<dbReference type="PROSITE" id="PS50160">
    <property type="entry name" value="DNA_LIGASE_A3"/>
    <property type="match status" value="1"/>
</dbReference>
<dbReference type="SUPFAM" id="SSF50249">
    <property type="entry name" value="Nucleic acid-binding proteins"/>
    <property type="match status" value="1"/>
</dbReference>
<dbReference type="CDD" id="cd04862">
    <property type="entry name" value="PaeLigD_Pol_like"/>
    <property type="match status" value="1"/>
</dbReference>
<dbReference type="Pfam" id="PF04679">
    <property type="entry name" value="DNA_ligase_A_C"/>
    <property type="match status" value="1"/>
</dbReference>
<evidence type="ECO:0000256" key="9">
    <source>
        <dbReference type="ARBA" id="ARBA00022763"/>
    </source>
</evidence>
<dbReference type="EC" id="6.5.1.1" evidence="2"/>
<dbReference type="GO" id="GO:0003910">
    <property type="term" value="F:DNA ligase (ATP) activity"/>
    <property type="evidence" value="ECO:0007669"/>
    <property type="project" value="UniProtKB-EC"/>
</dbReference>
<evidence type="ECO:0000256" key="16">
    <source>
        <dbReference type="ARBA" id="ARBA00023204"/>
    </source>
</evidence>
<evidence type="ECO:0000256" key="12">
    <source>
        <dbReference type="ARBA" id="ARBA00022840"/>
    </source>
</evidence>
<evidence type="ECO:0000256" key="17">
    <source>
        <dbReference type="ARBA" id="ARBA00023211"/>
    </source>
</evidence>
<feature type="domain" description="ATP-dependent DNA ligase family profile" evidence="22">
    <location>
        <begin position="302"/>
        <end position="428"/>
    </location>
</feature>
<dbReference type="NCBIfam" id="TIGR02779">
    <property type="entry name" value="NHEJ_ligase_lig"/>
    <property type="match status" value="1"/>
</dbReference>
<dbReference type="NCBIfam" id="TIGR02778">
    <property type="entry name" value="ligD_pol"/>
    <property type="match status" value="1"/>
</dbReference>
<dbReference type="CDD" id="cd07906">
    <property type="entry name" value="Adenylation_DNA_ligase_LigD_LigC"/>
    <property type="match status" value="1"/>
</dbReference>
<keyword evidence="9" id="KW-0227">DNA damage</keyword>
<keyword evidence="15" id="KW-0233">DNA recombination</keyword>
<evidence type="ECO:0000256" key="15">
    <source>
        <dbReference type="ARBA" id="ARBA00023172"/>
    </source>
</evidence>
<dbReference type="Pfam" id="PF13298">
    <property type="entry name" value="LigD_N"/>
    <property type="match status" value="1"/>
</dbReference>
<keyword evidence="14" id="KW-0238">DNA-binding</keyword>
<evidence type="ECO:0000259" key="22">
    <source>
        <dbReference type="PROSITE" id="PS50160"/>
    </source>
</evidence>
<organism evidence="23 24">
    <name type="scientific">Paracoccus suum</name>
    <dbReference type="NCBI Taxonomy" id="2259340"/>
    <lineage>
        <taxon>Bacteria</taxon>
        <taxon>Pseudomonadati</taxon>
        <taxon>Pseudomonadota</taxon>
        <taxon>Alphaproteobacteria</taxon>
        <taxon>Rhodobacterales</taxon>
        <taxon>Paracoccaceae</taxon>
        <taxon>Paracoccus</taxon>
    </lineage>
</organism>
<dbReference type="InterPro" id="IPR014146">
    <property type="entry name" value="LigD_ligase_dom"/>
</dbReference>
<keyword evidence="6" id="KW-0540">Nuclease</keyword>
<evidence type="ECO:0000256" key="11">
    <source>
        <dbReference type="ARBA" id="ARBA00022839"/>
    </source>
</evidence>
<accession>A0A344PHG2</accession>
<dbReference type="InterPro" id="IPR052171">
    <property type="entry name" value="NHEJ_LigD"/>
</dbReference>
<dbReference type="GO" id="GO:0005524">
    <property type="term" value="F:ATP binding"/>
    <property type="evidence" value="ECO:0007669"/>
    <property type="project" value="UniProtKB-KW"/>
</dbReference>
<keyword evidence="7" id="KW-0479">Metal-binding</keyword>
<keyword evidence="4" id="KW-0808">Transferase</keyword>
<dbReference type="Gene3D" id="2.40.50.140">
    <property type="entry name" value="Nucleic acid-binding proteins"/>
    <property type="match status" value="1"/>
</dbReference>
<comment type="catalytic activity">
    <reaction evidence="20">
        <text>ATP + (deoxyribonucleotide)n-3'-hydroxyl + 5'-phospho-(deoxyribonucleotide)m = (deoxyribonucleotide)n+m + AMP + diphosphate.</text>
        <dbReference type="EC" id="6.5.1.1"/>
    </reaction>
</comment>
<dbReference type="CDD" id="cd07971">
    <property type="entry name" value="OBF_DNA_ligase_LigD"/>
    <property type="match status" value="1"/>
</dbReference>
<evidence type="ECO:0000256" key="21">
    <source>
        <dbReference type="SAM" id="MobiDB-lite"/>
    </source>
</evidence>
<keyword evidence="11" id="KW-0269">Exonuclease</keyword>
<evidence type="ECO:0000256" key="20">
    <source>
        <dbReference type="ARBA" id="ARBA00034003"/>
    </source>
</evidence>
<sequence length="808" mass="89204">MESLATYRSKRNFGDTPEPAGVARPRGLGLHYSMQCHDATRLHYDLRLEWGGVLLSWAVTRGPSLDPADKRLAVRTEDHPLDYLRFEGTIPAGNYGAGVVMLWDIGTWQPVDDIDRGLAKGHLRLRIIGRRLTGEWHLVRIKGKPSDKGRENWLLIKQEDAAAHQPDPVARYTSSVLTNRDHAQIAADAEPRPFGPPRKAPAPAFEAPMLPTLVKDAPGADGWWHELKFDGYRGQIQIGAEGARFRTRSGLDWSDRFESLLPAFEELPAKTALIDGEVVAGADLGGFGALQRAIGEGGPFRFYAFDLLERDGCDLRDEPLSKRRKALEALLKDAPPMGLIELSTVIDGDGAEVLAPICEAGGEGIVSKRSDSPWRSGRTTAWLKTKCERRAEFVVLGWQPSDKRGREFSSLLLGTHEGGKWIYRGKVGTGFDMATQADLAARLERLKAPMVLDKRPADARGAVWVKPQLTVEIRYGEVTDDGQLRHAAYVGLREDKPAEEVVMDSEAPTTVSDGERVIVATIGVSHPERVLFPPKGPTKLELAQYYADIADRMLPMTANRPLSLVRLPDGLGGQAFFQKHLRKGWPKSLKPVPVETSSGVEDYMYVTDAAGLVGAVQMGTVEFHIWGSRRDNLDRPDRMVFDLDPDEGLDWEKVRTAAFEMRDVLAELGLPSWPMLTGGKGVHVVIPLRRTVGWDTVKLFSHTVASHCAERWPDRYLANMSKAKRSGRIFIDYLRNERGSTAIAPFSVRARPGATVAFPLSWQALEDAPGANAYDMKRALAEGNWDNVGVPAPASLPAAIKKMAQLWG</sequence>
<dbReference type="GO" id="GO:0003677">
    <property type="term" value="F:DNA binding"/>
    <property type="evidence" value="ECO:0007669"/>
    <property type="project" value="UniProtKB-KW"/>
</dbReference>
<keyword evidence="16" id="KW-0234">DNA repair</keyword>
<keyword evidence="12" id="KW-0067">ATP-binding</keyword>
<keyword evidence="8" id="KW-0547">Nucleotide-binding</keyword>
<evidence type="ECO:0000256" key="7">
    <source>
        <dbReference type="ARBA" id="ARBA00022723"/>
    </source>
</evidence>
<evidence type="ECO:0000313" key="23">
    <source>
        <dbReference type="EMBL" id="AXC48817.1"/>
    </source>
</evidence>
<evidence type="ECO:0000256" key="4">
    <source>
        <dbReference type="ARBA" id="ARBA00022679"/>
    </source>
</evidence>
<evidence type="ECO:0000256" key="19">
    <source>
        <dbReference type="ARBA" id="ARBA00029943"/>
    </source>
</evidence>
<dbReference type="Gene3D" id="3.30.1490.70">
    <property type="match status" value="1"/>
</dbReference>
<dbReference type="GO" id="GO:0046872">
    <property type="term" value="F:metal ion binding"/>
    <property type="evidence" value="ECO:0007669"/>
    <property type="project" value="UniProtKB-KW"/>
</dbReference>
<dbReference type="InterPro" id="IPR012340">
    <property type="entry name" value="NA-bd_OB-fold"/>
</dbReference>
<dbReference type="GO" id="GO:0004527">
    <property type="term" value="F:exonuclease activity"/>
    <property type="evidence" value="ECO:0007669"/>
    <property type="project" value="UniProtKB-KW"/>
</dbReference>
<dbReference type="Pfam" id="PF21686">
    <property type="entry name" value="LigD_Prim-Pol"/>
    <property type="match status" value="1"/>
</dbReference>
<dbReference type="EMBL" id="CP030918">
    <property type="protein sequence ID" value="AXC48817.1"/>
    <property type="molecule type" value="Genomic_DNA"/>
</dbReference>
<dbReference type="InterPro" id="IPR014144">
    <property type="entry name" value="LigD_PE_domain"/>
</dbReference>
<gene>
    <name evidence="23" type="primary">ligD</name>
    <name evidence="23" type="ORF">DRW48_03130</name>
</gene>
<dbReference type="InterPro" id="IPR014143">
    <property type="entry name" value="NHEJ_ligase_prk"/>
</dbReference>
<dbReference type="GO" id="GO:0003887">
    <property type="term" value="F:DNA-directed DNA polymerase activity"/>
    <property type="evidence" value="ECO:0007669"/>
    <property type="project" value="UniProtKB-KW"/>
</dbReference>
<dbReference type="RefSeq" id="WP_114075136.1">
    <property type="nucleotide sequence ID" value="NZ_CP030918.1"/>
</dbReference>
<dbReference type="Gene3D" id="3.30.470.30">
    <property type="entry name" value="DNA ligase/mRNA capping enzyme"/>
    <property type="match status" value="1"/>
</dbReference>
<dbReference type="InterPro" id="IPR033651">
    <property type="entry name" value="PaeLigD_Pol-like"/>
</dbReference>
<dbReference type="InterPro" id="IPR014145">
    <property type="entry name" value="LigD_pol_dom"/>
</dbReference>
<dbReference type="GO" id="GO:0006281">
    <property type="term" value="P:DNA repair"/>
    <property type="evidence" value="ECO:0007669"/>
    <property type="project" value="UniProtKB-KW"/>
</dbReference>
<dbReference type="Pfam" id="PF01068">
    <property type="entry name" value="DNA_ligase_A_M"/>
    <property type="match status" value="1"/>
</dbReference>
<evidence type="ECO:0000256" key="8">
    <source>
        <dbReference type="ARBA" id="ARBA00022741"/>
    </source>
</evidence>
<keyword evidence="24" id="KW-1185">Reference proteome</keyword>
<dbReference type="AlphaFoldDB" id="A0A344PHG2"/>
<dbReference type="PANTHER" id="PTHR42705">
    <property type="entry name" value="BIFUNCTIONAL NON-HOMOLOGOUS END JOINING PROTEIN LIGD"/>
    <property type="match status" value="1"/>
</dbReference>
<dbReference type="InterPro" id="IPR012309">
    <property type="entry name" value="DNA_ligase_ATP-dep_C"/>
</dbReference>
<name>A0A344PHG2_9RHOB</name>
<evidence type="ECO:0000313" key="24">
    <source>
        <dbReference type="Proteomes" id="UP000252023"/>
    </source>
</evidence>
<dbReference type="Gene3D" id="3.90.920.10">
    <property type="entry name" value="DNA primase, PRIM domain"/>
    <property type="match status" value="1"/>
</dbReference>
<protein>
    <recommendedName>
        <fullName evidence="2">DNA ligase (ATP)</fullName>
        <ecNumber evidence="2">6.5.1.1</ecNumber>
    </recommendedName>
    <alternativeName>
        <fullName evidence="19">NHEJ DNA polymerase</fullName>
    </alternativeName>
</protein>
<keyword evidence="3 23" id="KW-0436">Ligase</keyword>
<evidence type="ECO:0000256" key="13">
    <source>
        <dbReference type="ARBA" id="ARBA00022932"/>
    </source>
</evidence>
<evidence type="ECO:0000256" key="3">
    <source>
        <dbReference type="ARBA" id="ARBA00022598"/>
    </source>
</evidence>
<keyword evidence="10" id="KW-0378">Hydrolase</keyword>
<dbReference type="PANTHER" id="PTHR42705:SF2">
    <property type="entry name" value="BIFUNCTIONAL NON-HOMOLOGOUS END JOINING PROTEIN LIGD"/>
    <property type="match status" value="1"/>
</dbReference>
<reference evidence="24" key="1">
    <citation type="submission" date="2018-07" db="EMBL/GenBank/DDBJ databases">
        <title>Genome sequencing of Paracoccus sp. SC2-6.</title>
        <authorList>
            <person name="Heo J."/>
            <person name="Kim S.-J."/>
            <person name="Kwon S.-W."/>
        </authorList>
    </citation>
    <scope>NUCLEOTIDE SEQUENCE [LARGE SCALE GENOMIC DNA]</scope>
    <source>
        <strain evidence="24">SC2-6</strain>
    </source>
</reference>
<dbReference type="OrthoDB" id="9802472at2"/>
<evidence type="ECO:0000256" key="5">
    <source>
        <dbReference type="ARBA" id="ARBA00022695"/>
    </source>
</evidence>
<feature type="region of interest" description="Disordered" evidence="21">
    <location>
        <begin position="1"/>
        <end position="20"/>
    </location>
</feature>
<keyword evidence="5" id="KW-0548">Nucleotidyltransferase</keyword>
<dbReference type="InterPro" id="IPR012310">
    <property type="entry name" value="DNA_ligase_ATP-dep_cent"/>
</dbReference>
<dbReference type="NCBIfam" id="TIGR02777">
    <property type="entry name" value="LigD_PE_dom"/>
    <property type="match status" value="1"/>
</dbReference>
<evidence type="ECO:0000256" key="1">
    <source>
        <dbReference type="ARBA" id="ARBA00001936"/>
    </source>
</evidence>
<evidence type="ECO:0000256" key="6">
    <source>
        <dbReference type="ARBA" id="ARBA00022722"/>
    </source>
</evidence>
<dbReference type="GO" id="GO:0006310">
    <property type="term" value="P:DNA recombination"/>
    <property type="evidence" value="ECO:0007669"/>
    <property type="project" value="UniProtKB-KW"/>
</dbReference>
<proteinExistence type="predicted"/>
<evidence type="ECO:0000256" key="2">
    <source>
        <dbReference type="ARBA" id="ARBA00012727"/>
    </source>
</evidence>
<dbReference type="NCBIfam" id="TIGR02776">
    <property type="entry name" value="NHEJ_ligase_prk"/>
    <property type="match status" value="1"/>
</dbReference>
<keyword evidence="18" id="KW-0511">Multifunctional enzyme</keyword>
<evidence type="ECO:0000256" key="10">
    <source>
        <dbReference type="ARBA" id="ARBA00022801"/>
    </source>
</evidence>
<evidence type="ECO:0000256" key="18">
    <source>
        <dbReference type="ARBA" id="ARBA00023268"/>
    </source>
</evidence>
<dbReference type="SUPFAM" id="SSF56091">
    <property type="entry name" value="DNA ligase/mRNA capping enzyme, catalytic domain"/>
    <property type="match status" value="1"/>
</dbReference>